<evidence type="ECO:0000256" key="7">
    <source>
        <dbReference type="SAM" id="MobiDB-lite"/>
    </source>
</evidence>
<dbReference type="OrthoDB" id="3176171at2759"/>
<dbReference type="GO" id="GO:0000278">
    <property type="term" value="P:mitotic cell cycle"/>
    <property type="evidence" value="ECO:0007669"/>
    <property type="project" value="UniProtKB-ARBA"/>
</dbReference>
<keyword evidence="4 5" id="KW-0505">Motor protein</keyword>
<organism evidence="9 11">
    <name type="scientific">Synchytrium endobioticum</name>
    <dbReference type="NCBI Taxonomy" id="286115"/>
    <lineage>
        <taxon>Eukaryota</taxon>
        <taxon>Fungi</taxon>
        <taxon>Fungi incertae sedis</taxon>
        <taxon>Chytridiomycota</taxon>
        <taxon>Chytridiomycota incertae sedis</taxon>
        <taxon>Chytridiomycetes</taxon>
        <taxon>Synchytriales</taxon>
        <taxon>Synchytriaceae</taxon>
        <taxon>Synchytrium</taxon>
    </lineage>
</organism>
<protein>
    <recommendedName>
        <fullName evidence="8">Kinesin motor domain-containing protein</fullName>
    </recommendedName>
</protein>
<dbReference type="GO" id="GO:1901987">
    <property type="term" value="P:regulation of cell cycle phase transition"/>
    <property type="evidence" value="ECO:0007669"/>
    <property type="project" value="UniProtKB-ARBA"/>
</dbReference>
<feature type="coiled-coil region" evidence="6">
    <location>
        <begin position="1430"/>
        <end position="1524"/>
    </location>
</feature>
<dbReference type="EMBL" id="QEAM01000004">
    <property type="protein sequence ID" value="TPX51500.1"/>
    <property type="molecule type" value="Genomic_DNA"/>
</dbReference>
<evidence type="ECO:0000313" key="11">
    <source>
        <dbReference type="Proteomes" id="UP000317494"/>
    </source>
</evidence>
<evidence type="ECO:0000256" key="3">
    <source>
        <dbReference type="ARBA" id="ARBA00023054"/>
    </source>
</evidence>
<dbReference type="PANTHER" id="PTHR47968:SF75">
    <property type="entry name" value="CENTROMERE-ASSOCIATED PROTEIN E"/>
    <property type="match status" value="1"/>
</dbReference>
<dbReference type="InterPro" id="IPR027640">
    <property type="entry name" value="Kinesin-like_fam"/>
</dbReference>
<sequence>MEGDNIHVGVRVRPLNDRERAAGEVAAWQVSQASHTIQQITADQKQLPGCSYTFDSLFDEKVSTEVVYSTVVREIIQSAMEGMNGTIFAYGMTSSGKTHTMQGNPDEPGVIPLTIADIFKTILDTPNREFLLRISYLEIYNESIKDLLNPENDNLKVLEHADRGVHVTNITEEIVSTPMKVEELLMCGERNRHKGVTNMNERSSRSHTLFRIMIESREMSKGDDGKAPYTESVRRSWLNLVDLAGSERVGHTGAEGLRLKEGGHINKSLLTLGIVIAKLSEGEKRSHIPYRDSKLTRILQPSLGGNARTAIICTVTVAGNFCEETHSTLKFASRAKTIRNRPEVNEVVSDETLIRKYRQEIAQLTKQLEQVKSRDVLQPNTRINALEADNQKENISRAQYEKKLAEQEAEKAQLIETLEKMKKVMVNSPQPNLDQELERVSSGRRRQTWFPGPSLSKADRGLGGMATFLDQAPIDKKIEEHLKERKRKSLSTLEASDAKRFHPDLTELIETSGSAFAALEVLRVQHAQMAASIQALLSQDVNLNQLAPQMQPLHTMIETSRQELADTKFSLQRLILQHADTLEFLEMEAEAMRLTLQDTEKEAKLEITQLRDQMVLIQLDNENRSMNVEQSWQTKYENLHKEKEQIQAKMELDVSTLNQDLSNAFASISSLEKEHSQFNDIKQDLQKQLTDLRTQLQQKSKREVEVLAQHQSQTDEIILLEVQLNTARVKCKEYQSQCDALASELQEMRRREDEDVWKLQAKSLGDDKLELEKRIIDIQSRHAEELAQMAVIQADLKTQVTTLTDEKILVENIMSEMKSENEQEKITLNQVNESLKQDLEAHIVTLNEELQLIQADKARLEILKQESQTEIVGLSKSIQRLEADLSSLTISYESLQTEHAQLDRSLRHSEVSLTVLQQVHISEIQELNASVDRADKELADAATQMNYLEVTLNELTIVNRSREASEKALEDRLVISRSTNAELEGTVKNLTSAVEDRDAQLQSLKQETDELNQRLQVSNEELTSLQSSHSELSVALEGSKKAMNASLVAEKTTVALLEDTIRSLQADVAVQQERLAEAEARAVDSKKVANNRDLELKSYVANTEEQLNERNRFVLELQKTILEKEAVAESLRAAIDTDANDQCRKQTQLEFELTQAKDLLEKSEMRASGLQKDYDELIGEYDTKATLADELKAQLDETDAELARQSEQHIAKLLMFESAQKELAVKAQLLETISFERDELGERAVAQMEQLESLEREQKATRYQLDEALKSSSRLQQKCLESEELIRGLELRIMDEKAQQTSMANLYEEAKVEAQLYESQLTEVAELYVTEREAIENKTRTLSNELDESRQHAAVLNARLNEAAVEMQSWKSEYDASQRQLKDSEARLMLFADRDKAQNNALEDCRQRIVELETLLVHKSKDGGAQLGKIEESERIIADLEAQLSIVAREKQAQEQHHGEVVANLESQIAALSNNSTSLQSELEQLRQHISQSEAQLSGTVHSLNSSQSELRLARRESAQLQSQFSSALTELEVVRQQVVELQCQIVADKDGQSLDLARLREEMSTLEAQLKDEIAEKLRLVEEVSSVKQQSDQQLVDLRCEKQQALDELNRVEEHVKILDARLAISTAENDSLQAAALEQSDTTEVFEKLKGEVEFKNEVIAEIRNELEQARAKVVALELRIAQSQDEKRVVLAENERQTREMEVRIDGLLQELKITQGNFAEEKTRFLHDMGTNAQKLEEAQNRLKVYETEKERLSSEAKDKIAGLRQDLQTSQDDLSAEKAKCDEELQNAREEIAALKTQLEVIKDKAQDHHTAPVTMSTITASSATRPDASSSNLPTGPERRVTRSVSAAAGSSKLAVPPAAGPRRLKRELQVKTTFDKPKSSRPNGKSQQNSEDADINEEQCHQQ</sequence>
<feature type="coiled-coil region" evidence="6">
    <location>
        <begin position="1648"/>
        <end position="1810"/>
    </location>
</feature>
<evidence type="ECO:0000313" key="10">
    <source>
        <dbReference type="EMBL" id="TPX51500.1"/>
    </source>
</evidence>
<feature type="coiled-coil region" evidence="6">
    <location>
        <begin position="1550"/>
        <end position="1623"/>
    </location>
</feature>
<comment type="caution">
    <text evidence="9">The sequence shown here is derived from an EMBL/GenBank/DDBJ whole genome shotgun (WGS) entry which is preliminary data.</text>
</comment>
<dbReference type="STRING" id="286115.A0A507DD18"/>
<dbReference type="GO" id="GO:0140694">
    <property type="term" value="P:membraneless organelle assembly"/>
    <property type="evidence" value="ECO:0007669"/>
    <property type="project" value="UniProtKB-ARBA"/>
</dbReference>
<dbReference type="FunFam" id="3.40.850.10:FF:000026">
    <property type="entry name" value="Centromere-associated protein E"/>
    <property type="match status" value="1"/>
</dbReference>
<dbReference type="InterPro" id="IPR036961">
    <property type="entry name" value="Kinesin_motor_dom_sf"/>
</dbReference>
<dbReference type="GO" id="GO:0042327">
    <property type="term" value="P:positive regulation of phosphorylation"/>
    <property type="evidence" value="ECO:0007669"/>
    <property type="project" value="UniProtKB-ARBA"/>
</dbReference>
<feature type="coiled-coil region" evidence="6">
    <location>
        <begin position="987"/>
        <end position="1028"/>
    </location>
</feature>
<dbReference type="GO" id="GO:0033044">
    <property type="term" value="P:regulation of chromosome organization"/>
    <property type="evidence" value="ECO:0007669"/>
    <property type="project" value="UniProtKB-ARBA"/>
</dbReference>
<dbReference type="Pfam" id="PF00225">
    <property type="entry name" value="Kinesin"/>
    <property type="match status" value="1"/>
</dbReference>
<accession>A0A507DD18</accession>
<feature type="coiled-coil region" evidence="6">
    <location>
        <begin position="347"/>
        <end position="424"/>
    </location>
</feature>
<feature type="domain" description="Kinesin motor" evidence="8">
    <location>
        <begin position="5"/>
        <end position="338"/>
    </location>
</feature>
<feature type="coiled-coil region" evidence="6">
    <location>
        <begin position="1307"/>
        <end position="1387"/>
    </location>
</feature>
<proteinExistence type="inferred from homology"/>
<dbReference type="GO" id="GO:0005874">
    <property type="term" value="C:microtubule"/>
    <property type="evidence" value="ECO:0007669"/>
    <property type="project" value="TreeGrafter"/>
</dbReference>
<feature type="compositionally biased region" description="Polar residues" evidence="7">
    <location>
        <begin position="1823"/>
        <end position="1840"/>
    </location>
</feature>
<dbReference type="Proteomes" id="UP000317494">
    <property type="component" value="Unassembled WGS sequence"/>
</dbReference>
<evidence type="ECO:0000256" key="6">
    <source>
        <dbReference type="SAM" id="Coils"/>
    </source>
</evidence>
<dbReference type="GO" id="GO:0005524">
    <property type="term" value="F:ATP binding"/>
    <property type="evidence" value="ECO:0007669"/>
    <property type="project" value="UniProtKB-UniRule"/>
</dbReference>
<keyword evidence="3 6" id="KW-0175">Coiled coil</keyword>
<feature type="region of interest" description="Disordered" evidence="7">
    <location>
        <begin position="1823"/>
        <end position="1910"/>
    </location>
</feature>
<dbReference type="CDD" id="cd01374">
    <property type="entry name" value="KISc_CENP_E"/>
    <property type="match status" value="1"/>
</dbReference>
<dbReference type="Gene3D" id="3.40.850.10">
    <property type="entry name" value="Kinesin motor domain"/>
    <property type="match status" value="1"/>
</dbReference>
<dbReference type="GO" id="GO:0000226">
    <property type="term" value="P:microtubule cytoskeleton organization"/>
    <property type="evidence" value="ECO:0007669"/>
    <property type="project" value="UniProtKB-ARBA"/>
</dbReference>
<feature type="coiled-coil region" evidence="6">
    <location>
        <begin position="1054"/>
        <end position="1081"/>
    </location>
</feature>
<dbReference type="EMBL" id="QEAN01000080">
    <property type="protein sequence ID" value="TPX49589.1"/>
    <property type="molecule type" value="Genomic_DNA"/>
</dbReference>
<feature type="coiled-coil region" evidence="6">
    <location>
        <begin position="582"/>
        <end position="751"/>
    </location>
</feature>
<dbReference type="GO" id="GO:0003777">
    <property type="term" value="F:microtubule motor activity"/>
    <property type="evidence" value="ECO:0007669"/>
    <property type="project" value="InterPro"/>
</dbReference>
<feature type="coiled-coil region" evidence="6">
    <location>
        <begin position="814"/>
        <end position="898"/>
    </location>
</feature>
<dbReference type="SUPFAM" id="SSF52540">
    <property type="entry name" value="P-loop containing nucleoside triphosphate hydrolases"/>
    <property type="match status" value="1"/>
</dbReference>
<gene>
    <name evidence="10" type="ORF">SeLEV6574_g00248</name>
    <name evidence="9" type="ORF">SeMB42_g02547</name>
</gene>
<dbReference type="GO" id="GO:0008017">
    <property type="term" value="F:microtubule binding"/>
    <property type="evidence" value="ECO:0007669"/>
    <property type="project" value="InterPro"/>
</dbReference>
<evidence type="ECO:0000256" key="2">
    <source>
        <dbReference type="ARBA" id="ARBA00022840"/>
    </source>
</evidence>
<feature type="binding site" evidence="5">
    <location>
        <begin position="91"/>
        <end position="98"/>
    </location>
    <ligand>
        <name>ATP</name>
        <dbReference type="ChEBI" id="CHEBI:30616"/>
    </ligand>
</feature>
<dbReference type="PANTHER" id="PTHR47968">
    <property type="entry name" value="CENTROMERE PROTEIN E"/>
    <property type="match status" value="1"/>
</dbReference>
<dbReference type="InterPro" id="IPR001752">
    <property type="entry name" value="Kinesin_motor_dom"/>
</dbReference>
<feature type="coiled-coil region" evidence="6">
    <location>
        <begin position="1153"/>
        <end position="1208"/>
    </location>
</feature>
<feature type="compositionally biased region" description="Basic and acidic residues" evidence="7">
    <location>
        <begin position="1873"/>
        <end position="1885"/>
    </location>
</feature>
<name>A0A507DD18_9FUNG</name>
<keyword evidence="1 5" id="KW-0547">Nucleotide-binding</keyword>
<dbReference type="PRINTS" id="PR00380">
    <property type="entry name" value="KINESINHEAVY"/>
</dbReference>
<dbReference type="InterPro" id="IPR027417">
    <property type="entry name" value="P-loop_NTPase"/>
</dbReference>
<keyword evidence="11" id="KW-1185">Reference proteome</keyword>
<feature type="coiled-coil region" evidence="6">
    <location>
        <begin position="1237"/>
        <end position="1271"/>
    </location>
</feature>
<dbReference type="PROSITE" id="PS50067">
    <property type="entry name" value="KINESIN_MOTOR_2"/>
    <property type="match status" value="1"/>
</dbReference>
<evidence type="ECO:0000256" key="1">
    <source>
        <dbReference type="ARBA" id="ARBA00022741"/>
    </source>
</evidence>
<dbReference type="GO" id="GO:0007018">
    <property type="term" value="P:microtubule-based movement"/>
    <property type="evidence" value="ECO:0007669"/>
    <property type="project" value="InterPro"/>
</dbReference>
<dbReference type="GO" id="GO:0043515">
    <property type="term" value="F:kinetochore binding"/>
    <property type="evidence" value="ECO:0007669"/>
    <property type="project" value="UniProtKB-ARBA"/>
</dbReference>
<evidence type="ECO:0000259" key="8">
    <source>
        <dbReference type="PROSITE" id="PS50067"/>
    </source>
</evidence>
<dbReference type="GO" id="GO:0008608">
    <property type="term" value="P:attachment of spindle microtubules to kinetochore"/>
    <property type="evidence" value="ECO:0007669"/>
    <property type="project" value="UniProtKB-ARBA"/>
</dbReference>
<dbReference type="GO" id="GO:0000779">
    <property type="term" value="C:condensed chromosome, centromeric region"/>
    <property type="evidence" value="ECO:0007669"/>
    <property type="project" value="UniProtKB-ARBA"/>
</dbReference>
<keyword evidence="2 5" id="KW-0067">ATP-binding</keyword>
<evidence type="ECO:0000313" key="9">
    <source>
        <dbReference type="EMBL" id="TPX49589.1"/>
    </source>
</evidence>
<evidence type="ECO:0000313" key="12">
    <source>
        <dbReference type="Proteomes" id="UP000320475"/>
    </source>
</evidence>
<evidence type="ECO:0000256" key="5">
    <source>
        <dbReference type="PROSITE-ProRule" id="PRU00283"/>
    </source>
</evidence>
<dbReference type="VEuPathDB" id="FungiDB:SeMB42_g02547"/>
<evidence type="ECO:0000256" key="4">
    <source>
        <dbReference type="ARBA" id="ARBA00023175"/>
    </source>
</evidence>
<dbReference type="SMART" id="SM00129">
    <property type="entry name" value="KISc"/>
    <property type="match status" value="1"/>
</dbReference>
<reference evidence="11 12" key="1">
    <citation type="journal article" date="2019" name="Sci. Rep.">
        <title>Comparative genomics of chytrid fungi reveal insights into the obligate biotrophic and pathogenic lifestyle of Synchytrium endobioticum.</title>
        <authorList>
            <person name="van de Vossenberg B.T.L.H."/>
            <person name="Warris S."/>
            <person name="Nguyen H.D.T."/>
            <person name="van Gent-Pelzer M.P.E."/>
            <person name="Joly D.L."/>
            <person name="van de Geest H.C."/>
            <person name="Bonants P.J.M."/>
            <person name="Smith D.S."/>
            <person name="Levesque C.A."/>
            <person name="van der Lee T.A.J."/>
        </authorList>
    </citation>
    <scope>NUCLEOTIDE SEQUENCE [LARGE SCALE GENOMIC DNA]</scope>
    <source>
        <strain evidence="10 12">LEV6574</strain>
        <strain evidence="9 11">MB42</strain>
    </source>
</reference>
<feature type="compositionally biased region" description="Polar residues" evidence="7">
    <location>
        <begin position="1887"/>
        <end position="1897"/>
    </location>
</feature>
<dbReference type="Proteomes" id="UP000320475">
    <property type="component" value="Unassembled WGS sequence"/>
</dbReference>
<comment type="similarity">
    <text evidence="5">Belongs to the TRAFAC class myosin-kinesin ATPase superfamily. Kinesin family.</text>
</comment>